<protein>
    <submittedName>
        <fullName evidence="2">Uncharacterized protein</fullName>
    </submittedName>
</protein>
<evidence type="ECO:0000313" key="3">
    <source>
        <dbReference type="Proteomes" id="UP001501459"/>
    </source>
</evidence>
<dbReference type="Proteomes" id="UP001501459">
    <property type="component" value="Unassembled WGS sequence"/>
</dbReference>
<organism evidence="2 3">
    <name type="scientific">Lentibacillus halophilus</name>
    <dbReference type="NCBI Taxonomy" id="295065"/>
    <lineage>
        <taxon>Bacteria</taxon>
        <taxon>Bacillati</taxon>
        <taxon>Bacillota</taxon>
        <taxon>Bacilli</taxon>
        <taxon>Bacillales</taxon>
        <taxon>Bacillaceae</taxon>
        <taxon>Lentibacillus</taxon>
    </lineage>
</organism>
<dbReference type="InterPro" id="IPR014776">
    <property type="entry name" value="4pyrrole_Mease_sub2"/>
</dbReference>
<dbReference type="Gene3D" id="3.30.950.10">
    <property type="entry name" value="Methyltransferase, Cobalt-precorrin-4 Transmethylase, Domain 2"/>
    <property type="match status" value="1"/>
</dbReference>
<reference evidence="3" key="1">
    <citation type="journal article" date="2019" name="Int. J. Syst. Evol. Microbiol.">
        <title>The Global Catalogue of Microorganisms (GCM) 10K type strain sequencing project: providing services to taxonomists for standard genome sequencing and annotation.</title>
        <authorList>
            <consortium name="The Broad Institute Genomics Platform"/>
            <consortium name="The Broad Institute Genome Sequencing Center for Infectious Disease"/>
            <person name="Wu L."/>
            <person name="Ma J."/>
        </authorList>
    </citation>
    <scope>NUCLEOTIDE SEQUENCE [LARGE SCALE GENOMIC DNA]</scope>
    <source>
        <strain evidence="3">JCM 12149</strain>
    </source>
</reference>
<dbReference type="InterPro" id="IPR050161">
    <property type="entry name" value="Siro_Cobalamin_biosynth"/>
</dbReference>
<proteinExistence type="predicted"/>
<sequence>MGVKNLAAICEKLVRYGRDINTPIAIVQWGTTAKQQTVTGTLETIMDKSSAVKNPTIIIVGEVVRLREKLHWFAQESDEKAIAVLSNFA</sequence>
<name>A0ABP3J645_9BACI</name>
<evidence type="ECO:0000256" key="1">
    <source>
        <dbReference type="ARBA" id="ARBA00023244"/>
    </source>
</evidence>
<dbReference type="PANTHER" id="PTHR45790:SF3">
    <property type="entry name" value="S-ADENOSYL-L-METHIONINE-DEPENDENT UROPORPHYRINOGEN III METHYLTRANSFERASE, CHLOROPLASTIC"/>
    <property type="match status" value="1"/>
</dbReference>
<evidence type="ECO:0000313" key="2">
    <source>
        <dbReference type="EMBL" id="GAA0443439.1"/>
    </source>
</evidence>
<gene>
    <name evidence="2" type="ORF">GCM10008983_20830</name>
</gene>
<keyword evidence="3" id="KW-1185">Reference proteome</keyword>
<comment type="caution">
    <text evidence="2">The sequence shown here is derived from an EMBL/GenBank/DDBJ whole genome shotgun (WGS) entry which is preliminary data.</text>
</comment>
<dbReference type="EMBL" id="BAAADM010000054">
    <property type="protein sequence ID" value="GAA0443439.1"/>
    <property type="molecule type" value="Genomic_DNA"/>
</dbReference>
<dbReference type="PANTHER" id="PTHR45790">
    <property type="entry name" value="SIROHEME SYNTHASE-RELATED"/>
    <property type="match status" value="1"/>
</dbReference>
<keyword evidence="1" id="KW-0627">Porphyrin biosynthesis</keyword>
<accession>A0ABP3J645</accession>
<dbReference type="SUPFAM" id="SSF53790">
    <property type="entry name" value="Tetrapyrrole methylase"/>
    <property type="match status" value="1"/>
</dbReference>
<dbReference type="InterPro" id="IPR035996">
    <property type="entry name" value="4pyrrol_Methylase_sf"/>
</dbReference>